<keyword evidence="7 19" id="KW-1003">Cell membrane</keyword>
<evidence type="ECO:0000256" key="6">
    <source>
        <dbReference type="ARBA" id="ARBA00015850"/>
    </source>
</evidence>
<evidence type="ECO:0000256" key="8">
    <source>
        <dbReference type="ARBA" id="ARBA00022573"/>
    </source>
</evidence>
<feature type="transmembrane region" description="Helical" evidence="19">
    <location>
        <begin position="37"/>
        <end position="56"/>
    </location>
</feature>
<keyword evidence="8 19" id="KW-0169">Cobalamin biosynthesis</keyword>
<evidence type="ECO:0000256" key="18">
    <source>
        <dbReference type="ARBA" id="ARBA00049504"/>
    </source>
</evidence>
<dbReference type="InterPro" id="IPR003805">
    <property type="entry name" value="CobS"/>
</dbReference>
<keyword evidence="12 19" id="KW-1133">Transmembrane helix</keyword>
<dbReference type="EMBL" id="LXYT01000003">
    <property type="protein sequence ID" value="OLY42705.1"/>
    <property type="molecule type" value="Genomic_DNA"/>
</dbReference>
<sequence length="257" mass="27668">MSDFLGPLMRALGFLTRLPVKSHWFSLQHSISSEAHYFPIAGLIIGLLSGLCLAFAHFIGLNIWVSAVFCVLFTTMLTGALHEDGLADVADAFFVAKSKEDRLAIMKDSRNGTYGTLALTFAVLSKIALVGSIEINLGLYGAIIALMVCEAVSRGGMVWFWTRLPLARKNGTAAAAGEPSIEVGRKSLIVSGVILLITGLCFFCFSWIIISIVASFLFIYVFTLECEKRIGGYTGDTLGAVEQCLTIILLAITSLVG</sequence>
<evidence type="ECO:0000256" key="11">
    <source>
        <dbReference type="ARBA" id="ARBA00022842"/>
    </source>
</evidence>
<evidence type="ECO:0000256" key="9">
    <source>
        <dbReference type="ARBA" id="ARBA00022679"/>
    </source>
</evidence>
<evidence type="ECO:0000256" key="16">
    <source>
        <dbReference type="ARBA" id="ARBA00032853"/>
    </source>
</evidence>
<dbReference type="PANTHER" id="PTHR34148:SF1">
    <property type="entry name" value="ADENOSYLCOBINAMIDE-GDP RIBAZOLETRANSFERASE"/>
    <property type="match status" value="1"/>
</dbReference>
<keyword evidence="21" id="KW-1185">Reference proteome</keyword>
<evidence type="ECO:0000256" key="19">
    <source>
        <dbReference type="HAMAP-Rule" id="MF_00719"/>
    </source>
</evidence>
<comment type="function">
    <text evidence="14 19">Joins adenosylcobinamide-GDP and alpha-ribazole to generate adenosylcobalamin (Ado-cobalamin). Also synthesizes adenosylcobalamin 5'-phosphate from adenosylcobinamide-GDP and alpha-ribazole 5'-phosphate.</text>
</comment>
<comment type="similarity">
    <text evidence="4 19">Belongs to the CobS family.</text>
</comment>
<organism evidence="20 21">
    <name type="scientific">Bartonella apis</name>
    <dbReference type="NCBI Taxonomy" id="1686310"/>
    <lineage>
        <taxon>Bacteria</taxon>
        <taxon>Pseudomonadati</taxon>
        <taxon>Pseudomonadota</taxon>
        <taxon>Alphaproteobacteria</taxon>
        <taxon>Hyphomicrobiales</taxon>
        <taxon>Bartonellaceae</taxon>
        <taxon>Bartonella</taxon>
    </lineage>
</organism>
<comment type="catalytic activity">
    <reaction evidence="18 19">
        <text>alpha-ribazole 5'-phosphate + adenosylcob(III)inamide-GDP = adenosylcob(III)alamin 5'-phosphate + GMP + H(+)</text>
        <dbReference type="Rhea" id="RHEA:23560"/>
        <dbReference type="ChEBI" id="CHEBI:15378"/>
        <dbReference type="ChEBI" id="CHEBI:57918"/>
        <dbReference type="ChEBI" id="CHEBI:58115"/>
        <dbReference type="ChEBI" id="CHEBI:60487"/>
        <dbReference type="ChEBI" id="CHEBI:60493"/>
        <dbReference type="EC" id="2.7.8.26"/>
    </reaction>
</comment>
<evidence type="ECO:0000313" key="21">
    <source>
        <dbReference type="Proteomes" id="UP000187344"/>
    </source>
</evidence>
<proteinExistence type="inferred from homology"/>
<dbReference type="HAMAP" id="MF_00719">
    <property type="entry name" value="CobS"/>
    <property type="match status" value="1"/>
</dbReference>
<dbReference type="GeneID" id="92992674"/>
<evidence type="ECO:0000256" key="13">
    <source>
        <dbReference type="ARBA" id="ARBA00023136"/>
    </source>
</evidence>
<evidence type="ECO:0000256" key="17">
    <source>
        <dbReference type="ARBA" id="ARBA00048623"/>
    </source>
</evidence>
<evidence type="ECO:0000256" key="10">
    <source>
        <dbReference type="ARBA" id="ARBA00022692"/>
    </source>
</evidence>
<keyword evidence="11 19" id="KW-0460">Magnesium</keyword>
<dbReference type="PANTHER" id="PTHR34148">
    <property type="entry name" value="ADENOSYLCOBINAMIDE-GDP RIBAZOLETRANSFERASE"/>
    <property type="match status" value="1"/>
</dbReference>
<evidence type="ECO:0000256" key="12">
    <source>
        <dbReference type="ARBA" id="ARBA00022989"/>
    </source>
</evidence>
<protein>
    <recommendedName>
        <fullName evidence="6 19">Adenosylcobinamide-GDP ribazoletransferase</fullName>
        <ecNumber evidence="5 19">2.7.8.26</ecNumber>
    </recommendedName>
    <alternativeName>
        <fullName evidence="16 19">Cobalamin synthase</fullName>
    </alternativeName>
    <alternativeName>
        <fullName evidence="15 19">Cobalamin-5'-phosphate synthase</fullName>
    </alternativeName>
</protein>
<gene>
    <name evidence="19" type="primary">cobS</name>
    <name evidence="20" type="ORF">PEB0149_001120</name>
</gene>
<evidence type="ECO:0000256" key="14">
    <source>
        <dbReference type="ARBA" id="ARBA00025228"/>
    </source>
</evidence>
<comment type="cofactor">
    <cofactor evidence="1 19">
        <name>Mg(2+)</name>
        <dbReference type="ChEBI" id="CHEBI:18420"/>
    </cofactor>
</comment>
<dbReference type="GO" id="GO:0009236">
    <property type="term" value="P:cobalamin biosynthetic process"/>
    <property type="evidence" value="ECO:0007669"/>
    <property type="project" value="UniProtKB-UniRule"/>
</dbReference>
<evidence type="ECO:0000313" key="20">
    <source>
        <dbReference type="EMBL" id="OLY42705.1"/>
    </source>
</evidence>
<feature type="transmembrane region" description="Helical" evidence="19">
    <location>
        <begin position="137"/>
        <end position="161"/>
    </location>
</feature>
<evidence type="ECO:0000256" key="1">
    <source>
        <dbReference type="ARBA" id="ARBA00001946"/>
    </source>
</evidence>
<evidence type="ECO:0000256" key="2">
    <source>
        <dbReference type="ARBA" id="ARBA00004651"/>
    </source>
</evidence>
<dbReference type="UniPathway" id="UPA00148">
    <property type="reaction ID" value="UER00238"/>
</dbReference>
<dbReference type="GO" id="GO:0051073">
    <property type="term" value="F:adenosylcobinamide-GDP ribazoletransferase activity"/>
    <property type="evidence" value="ECO:0007669"/>
    <property type="project" value="UniProtKB-UniRule"/>
</dbReference>
<name>A0A1R0F6W5_9HYPH</name>
<dbReference type="Pfam" id="PF02654">
    <property type="entry name" value="CobS"/>
    <property type="match status" value="1"/>
</dbReference>
<evidence type="ECO:0000256" key="5">
    <source>
        <dbReference type="ARBA" id="ARBA00013200"/>
    </source>
</evidence>
<dbReference type="GO" id="GO:0005886">
    <property type="term" value="C:plasma membrane"/>
    <property type="evidence" value="ECO:0007669"/>
    <property type="project" value="UniProtKB-SubCell"/>
</dbReference>
<evidence type="ECO:0000256" key="7">
    <source>
        <dbReference type="ARBA" id="ARBA00022475"/>
    </source>
</evidence>
<evidence type="ECO:0000256" key="4">
    <source>
        <dbReference type="ARBA" id="ARBA00010561"/>
    </source>
</evidence>
<evidence type="ECO:0000256" key="15">
    <source>
        <dbReference type="ARBA" id="ARBA00032605"/>
    </source>
</evidence>
<dbReference type="AlphaFoldDB" id="A0A1R0F6W5"/>
<comment type="caution">
    <text evidence="20">The sequence shown here is derived from an EMBL/GenBank/DDBJ whole genome shotgun (WGS) entry which is preliminary data.</text>
</comment>
<dbReference type="NCBIfam" id="TIGR00317">
    <property type="entry name" value="cobS"/>
    <property type="match status" value="1"/>
</dbReference>
<keyword evidence="13 19" id="KW-0472">Membrane</keyword>
<keyword evidence="10 19" id="KW-0812">Transmembrane</keyword>
<dbReference type="EC" id="2.7.8.26" evidence="5 19"/>
<feature type="transmembrane region" description="Helical" evidence="19">
    <location>
        <begin position="189"/>
        <end position="222"/>
    </location>
</feature>
<dbReference type="Proteomes" id="UP000187344">
    <property type="component" value="Unassembled WGS sequence"/>
</dbReference>
<reference evidence="20 21" key="1">
    <citation type="submission" date="2016-12" db="EMBL/GenBank/DDBJ databases">
        <title>Comparative genomics of Bartonella apis.</title>
        <authorList>
            <person name="Engel P."/>
        </authorList>
    </citation>
    <scope>NUCLEOTIDE SEQUENCE [LARGE SCALE GENOMIC DNA]</scope>
    <source>
        <strain evidence="20 21">PEB0149</strain>
    </source>
</reference>
<comment type="pathway">
    <text evidence="3 19">Cofactor biosynthesis; adenosylcobalamin biosynthesis; adenosylcobalamin from cob(II)yrinate a,c-diamide: step 7/7.</text>
</comment>
<dbReference type="RefSeq" id="WP_225867847.1">
    <property type="nucleotide sequence ID" value="NZ_CALYQA010000008.1"/>
</dbReference>
<keyword evidence="9 19" id="KW-0808">Transferase</keyword>
<accession>A0A1R0F6W5</accession>
<evidence type="ECO:0000256" key="3">
    <source>
        <dbReference type="ARBA" id="ARBA00004663"/>
    </source>
</evidence>
<dbReference type="GO" id="GO:0008818">
    <property type="term" value="F:cobalamin 5'-phosphate synthase activity"/>
    <property type="evidence" value="ECO:0007669"/>
    <property type="project" value="UniProtKB-UniRule"/>
</dbReference>
<feature type="transmembrane region" description="Helical" evidence="19">
    <location>
        <begin position="63"/>
        <end position="81"/>
    </location>
</feature>
<comment type="subcellular location">
    <subcellularLocation>
        <location evidence="2 19">Cell membrane</location>
        <topology evidence="2 19">Multi-pass membrane protein</topology>
    </subcellularLocation>
</comment>
<comment type="catalytic activity">
    <reaction evidence="17 19">
        <text>alpha-ribazole + adenosylcob(III)inamide-GDP = adenosylcob(III)alamin + GMP + H(+)</text>
        <dbReference type="Rhea" id="RHEA:16049"/>
        <dbReference type="ChEBI" id="CHEBI:10329"/>
        <dbReference type="ChEBI" id="CHEBI:15378"/>
        <dbReference type="ChEBI" id="CHEBI:18408"/>
        <dbReference type="ChEBI" id="CHEBI:58115"/>
        <dbReference type="ChEBI" id="CHEBI:60487"/>
        <dbReference type="EC" id="2.7.8.26"/>
    </reaction>
</comment>